<dbReference type="Pfam" id="PF06985">
    <property type="entry name" value="HET"/>
    <property type="match status" value="1"/>
</dbReference>
<accession>A0A1Y1Z6T0</accession>
<dbReference type="AlphaFoldDB" id="A0A1Y1Z6T0"/>
<name>A0A1Y1Z6T0_9PLEO</name>
<protein>
    <recommendedName>
        <fullName evidence="1">Heterokaryon incompatibility domain-containing protein</fullName>
    </recommendedName>
</protein>
<proteinExistence type="predicted"/>
<dbReference type="Proteomes" id="UP000193144">
    <property type="component" value="Unassembled WGS sequence"/>
</dbReference>
<organism evidence="2 3">
    <name type="scientific">Clohesyomyces aquaticus</name>
    <dbReference type="NCBI Taxonomy" id="1231657"/>
    <lineage>
        <taxon>Eukaryota</taxon>
        <taxon>Fungi</taxon>
        <taxon>Dikarya</taxon>
        <taxon>Ascomycota</taxon>
        <taxon>Pezizomycotina</taxon>
        <taxon>Dothideomycetes</taxon>
        <taxon>Pleosporomycetidae</taxon>
        <taxon>Pleosporales</taxon>
        <taxon>Lindgomycetaceae</taxon>
        <taxon>Clohesyomyces</taxon>
    </lineage>
</organism>
<evidence type="ECO:0000313" key="2">
    <source>
        <dbReference type="EMBL" id="ORY05926.1"/>
    </source>
</evidence>
<sequence length="586" mass="66956">MLGLSPRGIKLNALRDWLQLCYTNHGAFCSGEYNDQPQGWAGPQLFIDVQRHCLVPAESPSRYVALSYVWGNSQSSCTTRENVDTLRQNGKLMDGPCQLNAMDKIYANSFFTIIAAQNDDASAGLYGDRSLLEDWSLDEESHQLGPPPGLEWALTNCQNTRQVMLGHARRLMRTRWYSRAWTFQEHLFAPRKIVFHDNTVNWECLCASWHEGQDLANIIDHWGPDRHDAAVPPRLLSAPRTGFHCSTWPDMFRYSRLVSMYNRRDLSFPEDILDAFTGTLSYLSRSFEGGFISGLPQFCFDAALLWQPWDALERRISVRRSPAESILPSWSWIGWSGTLNSESWRSASTYQHREREGSGNEIACSWFTQSTVSWIHSETLEGKLRPVRVSKLVSQPPLEAANGEIPRGWYRQMKEGGEVDYRHDCDPIMEFRYPIPIRDQHRAHIPPMSSRYLHAKTRFGTFKLGEAYASTASACTAVDILDNNGGWCGALRMNRSASEDSRSLYLDMAVELVEISAGSVENQAIEEQSFDEWNRPQCPRRSGCYRFYNVLWIERIDGIAYRKALGRVEEKTWDTLADQMTDLVLG</sequence>
<dbReference type="EMBL" id="MCFA01000121">
    <property type="protein sequence ID" value="ORY05926.1"/>
    <property type="molecule type" value="Genomic_DNA"/>
</dbReference>
<evidence type="ECO:0000313" key="3">
    <source>
        <dbReference type="Proteomes" id="UP000193144"/>
    </source>
</evidence>
<reference evidence="2 3" key="1">
    <citation type="submission" date="2016-07" db="EMBL/GenBank/DDBJ databases">
        <title>Pervasive Adenine N6-methylation of Active Genes in Fungi.</title>
        <authorList>
            <consortium name="DOE Joint Genome Institute"/>
            <person name="Mondo S.J."/>
            <person name="Dannebaum R.O."/>
            <person name="Kuo R.C."/>
            <person name="Labutti K."/>
            <person name="Haridas S."/>
            <person name="Kuo A."/>
            <person name="Salamov A."/>
            <person name="Ahrendt S.R."/>
            <person name="Lipzen A."/>
            <person name="Sullivan W."/>
            <person name="Andreopoulos W.B."/>
            <person name="Clum A."/>
            <person name="Lindquist E."/>
            <person name="Daum C."/>
            <person name="Ramamoorthy G.K."/>
            <person name="Gryganskyi A."/>
            <person name="Culley D."/>
            <person name="Magnuson J.K."/>
            <person name="James T.Y."/>
            <person name="O'Malley M.A."/>
            <person name="Stajich J.E."/>
            <person name="Spatafora J.W."/>
            <person name="Visel A."/>
            <person name="Grigoriev I.V."/>
        </authorList>
    </citation>
    <scope>NUCLEOTIDE SEQUENCE [LARGE SCALE GENOMIC DNA]</scope>
    <source>
        <strain evidence="2 3">CBS 115471</strain>
    </source>
</reference>
<dbReference type="OrthoDB" id="5428863at2759"/>
<comment type="caution">
    <text evidence="2">The sequence shown here is derived from an EMBL/GenBank/DDBJ whole genome shotgun (WGS) entry which is preliminary data.</text>
</comment>
<evidence type="ECO:0000259" key="1">
    <source>
        <dbReference type="Pfam" id="PF06985"/>
    </source>
</evidence>
<dbReference type="PANTHER" id="PTHR33112">
    <property type="entry name" value="DOMAIN PROTEIN, PUTATIVE-RELATED"/>
    <property type="match status" value="1"/>
</dbReference>
<feature type="domain" description="Heterokaryon incompatibility" evidence="1">
    <location>
        <begin position="97"/>
        <end position="185"/>
    </location>
</feature>
<gene>
    <name evidence="2" type="ORF">BCR34DRAFT_490516</name>
</gene>
<keyword evidence="3" id="KW-1185">Reference proteome</keyword>
<dbReference type="PANTHER" id="PTHR33112:SF1">
    <property type="entry name" value="HETEROKARYON INCOMPATIBILITY DOMAIN-CONTAINING PROTEIN"/>
    <property type="match status" value="1"/>
</dbReference>
<dbReference type="STRING" id="1231657.A0A1Y1Z6T0"/>
<dbReference type="InterPro" id="IPR010730">
    <property type="entry name" value="HET"/>
</dbReference>